<evidence type="ECO:0000256" key="3">
    <source>
        <dbReference type="ARBA" id="ARBA00022448"/>
    </source>
</evidence>
<evidence type="ECO:0000256" key="14">
    <source>
        <dbReference type="ARBA" id="ARBA00022991"/>
    </source>
</evidence>
<keyword evidence="4" id="KW-0148">Chlorophyll</keyword>
<evidence type="ECO:0000313" key="20">
    <source>
        <dbReference type="Proteomes" id="UP000823775"/>
    </source>
</evidence>
<evidence type="ECO:0000313" key="19">
    <source>
        <dbReference type="EMBL" id="MCD7460974.1"/>
    </source>
</evidence>
<keyword evidence="7" id="KW-0934">Plastid</keyword>
<dbReference type="InterPro" id="IPR055266">
    <property type="entry name" value="D1/D2"/>
</dbReference>
<keyword evidence="12" id="KW-1133">Transmembrane helix</keyword>
<evidence type="ECO:0000256" key="6">
    <source>
        <dbReference type="ARBA" id="ARBA00022553"/>
    </source>
</evidence>
<keyword evidence="3" id="KW-0813">Transport</keyword>
<keyword evidence="5" id="KW-0602">Photosynthesis</keyword>
<comment type="caution">
    <text evidence="19">The sequence shown here is derived from an EMBL/GenBank/DDBJ whole genome shotgun (WGS) entry which is preliminary data.</text>
</comment>
<evidence type="ECO:0000256" key="7">
    <source>
        <dbReference type="ARBA" id="ARBA00022640"/>
    </source>
</evidence>
<dbReference type="EMBL" id="JACEIK010000692">
    <property type="protein sequence ID" value="MCD7460974.1"/>
    <property type="molecule type" value="Genomic_DNA"/>
</dbReference>
<keyword evidence="6" id="KW-0597">Phosphoprotein</keyword>
<evidence type="ECO:0000256" key="1">
    <source>
        <dbReference type="ARBA" id="ARBA00004446"/>
    </source>
</evidence>
<comment type="subcellular location">
    <subcellularLocation>
        <location evidence="1">Plastid membrane</location>
        <topology evidence="1">Multi-pass membrane protein</topology>
    </subcellularLocation>
</comment>
<gene>
    <name evidence="19" type="ORF">HAX54_044938</name>
</gene>
<keyword evidence="14" id="KW-0157">Chromophore</keyword>
<evidence type="ECO:0000256" key="5">
    <source>
        <dbReference type="ARBA" id="ARBA00022531"/>
    </source>
</evidence>
<dbReference type="InterPro" id="IPR000484">
    <property type="entry name" value="Photo_RC_L/M"/>
</dbReference>
<keyword evidence="20" id="KW-1185">Reference proteome</keyword>
<dbReference type="PANTHER" id="PTHR33149">
    <property type="entry name" value="PHOTOSYSTEM II PROTEIN D1"/>
    <property type="match status" value="1"/>
</dbReference>
<proteinExistence type="inferred from homology"/>
<evidence type="ECO:0000256" key="9">
    <source>
        <dbReference type="ARBA" id="ARBA00022723"/>
    </source>
</evidence>
<evidence type="ECO:0000256" key="17">
    <source>
        <dbReference type="ARBA" id="ARBA00023136"/>
    </source>
</evidence>
<organism evidence="19 20">
    <name type="scientific">Datura stramonium</name>
    <name type="common">Jimsonweed</name>
    <name type="synonym">Common thornapple</name>
    <dbReference type="NCBI Taxonomy" id="4076"/>
    <lineage>
        <taxon>Eukaryota</taxon>
        <taxon>Viridiplantae</taxon>
        <taxon>Streptophyta</taxon>
        <taxon>Embryophyta</taxon>
        <taxon>Tracheophyta</taxon>
        <taxon>Spermatophyta</taxon>
        <taxon>Magnoliopsida</taxon>
        <taxon>eudicotyledons</taxon>
        <taxon>Gunneridae</taxon>
        <taxon>Pentapetalae</taxon>
        <taxon>asterids</taxon>
        <taxon>lamiids</taxon>
        <taxon>Solanales</taxon>
        <taxon>Solanaceae</taxon>
        <taxon>Solanoideae</taxon>
        <taxon>Datureae</taxon>
        <taxon>Datura</taxon>
    </lineage>
</organism>
<evidence type="ECO:0000256" key="15">
    <source>
        <dbReference type="ARBA" id="ARBA00023002"/>
    </source>
</evidence>
<reference evidence="19 20" key="1">
    <citation type="journal article" date="2021" name="BMC Genomics">
        <title>Datura genome reveals duplications of psychoactive alkaloid biosynthetic genes and high mutation rate following tissue culture.</title>
        <authorList>
            <person name="Rajewski A."/>
            <person name="Carter-House D."/>
            <person name="Stajich J."/>
            <person name="Litt A."/>
        </authorList>
    </citation>
    <scope>NUCLEOTIDE SEQUENCE [LARGE SCALE GENOMIC DNA]</scope>
    <source>
        <strain evidence="19">AR-01</strain>
    </source>
</reference>
<evidence type="ECO:0000256" key="13">
    <source>
        <dbReference type="ARBA" id="ARBA00022990"/>
    </source>
</evidence>
<evidence type="ECO:0000256" key="4">
    <source>
        <dbReference type="ARBA" id="ARBA00022494"/>
    </source>
</evidence>
<comment type="similarity">
    <text evidence="2">Belongs to the reaction center PufL/M/PsbA/D family.</text>
</comment>
<keyword evidence="17" id="KW-0472">Membrane</keyword>
<keyword evidence="8" id="KW-0812">Transmembrane</keyword>
<evidence type="ECO:0000256" key="8">
    <source>
        <dbReference type="ARBA" id="ARBA00022692"/>
    </source>
</evidence>
<sequence length="157" mass="17702">MPKGFSFYLEGCNFLTAAVSTPTNSLAYSLLLLWGPQAQGDFTRWVPLGGSRGTFAALHGSFVLIGFMLRQFELARYVQLRPYNAPILPVQLLFLFQIDTRSVFALGWRLKISLMKPYIPEEVLQRGKPRNLALACRDQETTGFAWWAGNARLINLS</sequence>
<keyword evidence="18" id="KW-0604">Photosystem II</keyword>
<dbReference type="PANTHER" id="PTHR33149:SF57">
    <property type="entry name" value="PHOTOSYSTEM II D2 PROTEIN"/>
    <property type="match status" value="1"/>
</dbReference>
<evidence type="ECO:0000256" key="11">
    <source>
        <dbReference type="ARBA" id="ARBA00022982"/>
    </source>
</evidence>
<keyword evidence="10" id="KW-0460">Magnesium</keyword>
<keyword evidence="15" id="KW-0560">Oxidoreductase</keyword>
<dbReference type="InterPro" id="IPR036854">
    <property type="entry name" value="Photo_II_D1/D2_sf"/>
</dbReference>
<evidence type="ECO:0000256" key="10">
    <source>
        <dbReference type="ARBA" id="ARBA00022842"/>
    </source>
</evidence>
<name>A0ABS8SR68_DATST</name>
<dbReference type="Proteomes" id="UP000823775">
    <property type="component" value="Unassembled WGS sequence"/>
</dbReference>
<dbReference type="Pfam" id="PF00124">
    <property type="entry name" value="Photo_RC"/>
    <property type="match status" value="1"/>
</dbReference>
<evidence type="ECO:0000256" key="12">
    <source>
        <dbReference type="ARBA" id="ARBA00022989"/>
    </source>
</evidence>
<accession>A0ABS8SR68</accession>
<evidence type="ECO:0000256" key="2">
    <source>
        <dbReference type="ARBA" id="ARBA00008204"/>
    </source>
</evidence>
<keyword evidence="9" id="KW-0479">Metal-binding</keyword>
<protein>
    <submittedName>
        <fullName evidence="19">Uncharacterized protein</fullName>
    </submittedName>
</protein>
<keyword evidence="11" id="KW-0249">Electron transport</keyword>
<evidence type="ECO:0000256" key="18">
    <source>
        <dbReference type="ARBA" id="ARBA00023276"/>
    </source>
</evidence>
<keyword evidence="16" id="KW-0408">Iron</keyword>
<evidence type="ECO:0000256" key="16">
    <source>
        <dbReference type="ARBA" id="ARBA00023004"/>
    </source>
</evidence>
<dbReference type="SUPFAM" id="SSF81483">
    <property type="entry name" value="Bacterial photosystem II reaction centre, L and M subunits"/>
    <property type="match status" value="1"/>
</dbReference>
<keyword evidence="13" id="KW-0007">Acetylation</keyword>